<protein>
    <submittedName>
        <fullName evidence="3">FimV family protein</fullName>
    </submittedName>
</protein>
<feature type="compositionally biased region" description="Low complexity" evidence="1">
    <location>
        <begin position="644"/>
        <end position="656"/>
    </location>
</feature>
<dbReference type="EMBL" id="JBHSRS010000002">
    <property type="protein sequence ID" value="MFC6279829.1"/>
    <property type="molecule type" value="Genomic_DNA"/>
</dbReference>
<keyword evidence="4" id="KW-1185">Reference proteome</keyword>
<evidence type="ECO:0000256" key="2">
    <source>
        <dbReference type="SAM" id="Phobius"/>
    </source>
</evidence>
<feature type="transmembrane region" description="Helical" evidence="2">
    <location>
        <begin position="321"/>
        <end position="341"/>
    </location>
</feature>
<keyword evidence="2" id="KW-1133">Transmembrane helix</keyword>
<evidence type="ECO:0000313" key="3">
    <source>
        <dbReference type="EMBL" id="MFC6279829.1"/>
    </source>
</evidence>
<organism evidence="3 4">
    <name type="scientific">Polaromonas aquatica</name>
    <dbReference type="NCBI Taxonomy" id="332657"/>
    <lineage>
        <taxon>Bacteria</taxon>
        <taxon>Pseudomonadati</taxon>
        <taxon>Pseudomonadota</taxon>
        <taxon>Betaproteobacteria</taxon>
        <taxon>Burkholderiales</taxon>
        <taxon>Comamonadaceae</taxon>
        <taxon>Polaromonas</taxon>
    </lineage>
</organism>
<accession>A0ABW1TQF5</accession>
<gene>
    <name evidence="3" type="ORF">ACFQND_01065</name>
</gene>
<proteinExistence type="predicted"/>
<feature type="region of interest" description="Disordered" evidence="1">
    <location>
        <begin position="128"/>
        <end position="151"/>
    </location>
</feature>
<feature type="region of interest" description="Disordered" evidence="1">
    <location>
        <begin position="724"/>
        <end position="743"/>
    </location>
</feature>
<dbReference type="RefSeq" id="WP_371435444.1">
    <property type="nucleotide sequence ID" value="NZ_JBHSRS010000002.1"/>
</dbReference>
<keyword evidence="2" id="KW-0812">Transmembrane</keyword>
<evidence type="ECO:0000256" key="1">
    <source>
        <dbReference type="SAM" id="MobiDB-lite"/>
    </source>
</evidence>
<feature type="region of interest" description="Disordered" evidence="1">
    <location>
        <begin position="634"/>
        <end position="656"/>
    </location>
</feature>
<evidence type="ECO:0000313" key="4">
    <source>
        <dbReference type="Proteomes" id="UP001596270"/>
    </source>
</evidence>
<reference evidence="4" key="1">
    <citation type="journal article" date="2019" name="Int. J. Syst. Evol. Microbiol.">
        <title>The Global Catalogue of Microorganisms (GCM) 10K type strain sequencing project: providing services to taxonomists for standard genome sequencing and annotation.</title>
        <authorList>
            <consortium name="The Broad Institute Genomics Platform"/>
            <consortium name="The Broad Institute Genome Sequencing Center for Infectious Disease"/>
            <person name="Wu L."/>
            <person name="Ma J."/>
        </authorList>
    </citation>
    <scope>NUCLEOTIDE SEQUENCE [LARGE SCALE GENOMIC DNA]</scope>
    <source>
        <strain evidence="4">CCUG 39402</strain>
    </source>
</reference>
<sequence>MLFAAASSTAVSLGRHRGAALIGRPLDISVQAVLDAQEDPASLCIDADVFYADNKLDKSRVRVSAEKTSPATQDAVIRIRSSVPVDEPVVTLYVRVGCQQKIERRYVMLADPVSDVANLPVLPQAAGAAGRVPGPTATTATPATPATPASPAAVVANNGLQSQQIADPAPAKPARRTKARTAATAPAQAEPGSASSAATPEVKQTTRRKGQAAKDTRAAEKGSARLKLEPLDLTIDRDPQLRPSAELLSVPASSPQERSAAAALWRALTAQPQDILRDAEKLQSLENSVRSLQVQTQKNRQSIEGLDGQLKQAQSERYANALVYTLVALLLLAVAALAYLLRRGTWTRNSGVDDLPWWRKNGPDEKGWANSAIGAGIFAAPGDDEVSEKSRKMAKKSKGTALDLDLDVSLEESGFSVAGPVSRPPLDSLPPLSRRDRSDFALSMTNPARAAKAEELFDVQQQADFFVSLGQHEQAIEVLRSHIDDNDQTSALVYLDLFNLYHQLKRRADYEALRENFNQHFNAKIPAFDFYTDASSGLESYQGALTRIEALWPSPKVLEVIEESIFRRPDTSAEAFDVEAYRELLLLYAVAREIINPGAGSDSGMMKFDLPESAYAQDRTVKFASTSIQPLSASVVEDRHPESLESPPLLESVLPPAASPGLNLDLDLSQIAGESEDPPTSTTDSDFNFFAQFAADIPVDPPASAKAQPEVQAPAAGIGNLIDFESFDSPVKEANQPKRSPKA</sequence>
<dbReference type="PANTHER" id="PTHR48125:SF10">
    <property type="entry name" value="OS12G0136300 PROTEIN"/>
    <property type="match status" value="1"/>
</dbReference>
<dbReference type="PANTHER" id="PTHR48125">
    <property type="entry name" value="LP07818P1"/>
    <property type="match status" value="1"/>
</dbReference>
<feature type="compositionally biased region" description="Basic and acidic residues" evidence="1">
    <location>
        <begin position="212"/>
        <end position="231"/>
    </location>
</feature>
<feature type="region of interest" description="Disordered" evidence="1">
    <location>
        <begin position="163"/>
        <end position="231"/>
    </location>
</feature>
<name>A0ABW1TQF5_9BURK</name>
<dbReference type="Proteomes" id="UP001596270">
    <property type="component" value="Unassembled WGS sequence"/>
</dbReference>
<keyword evidence="2" id="KW-0472">Membrane</keyword>
<comment type="caution">
    <text evidence="3">The sequence shown here is derived from an EMBL/GenBank/DDBJ whole genome shotgun (WGS) entry which is preliminary data.</text>
</comment>